<dbReference type="InterPro" id="IPR045061">
    <property type="entry name" value="FtsZ/CetZ"/>
</dbReference>
<feature type="compositionally biased region" description="Basic and acidic residues" evidence="4">
    <location>
        <begin position="383"/>
        <end position="393"/>
    </location>
</feature>
<name>A0A3B0UEU0_9ZZZZ</name>
<dbReference type="GO" id="GO:0005737">
    <property type="term" value="C:cytoplasm"/>
    <property type="evidence" value="ECO:0007669"/>
    <property type="project" value="TreeGrafter"/>
</dbReference>
<dbReference type="InterPro" id="IPR037103">
    <property type="entry name" value="Tubulin/FtsZ-like_C"/>
</dbReference>
<dbReference type="Pfam" id="PF12327">
    <property type="entry name" value="FtsZ_C"/>
    <property type="match status" value="1"/>
</dbReference>
<evidence type="ECO:0000256" key="3">
    <source>
        <dbReference type="ARBA" id="ARBA00023134"/>
    </source>
</evidence>
<dbReference type="GO" id="GO:0005525">
    <property type="term" value="F:GTP binding"/>
    <property type="evidence" value="ECO:0007669"/>
    <property type="project" value="UniProtKB-KW"/>
</dbReference>
<dbReference type="PANTHER" id="PTHR30314:SF3">
    <property type="entry name" value="MITOCHONDRIAL DIVISION PROTEIN FSZA"/>
    <property type="match status" value="1"/>
</dbReference>
<keyword evidence="7" id="KW-0131">Cell cycle</keyword>
<dbReference type="Gene3D" id="3.30.1330.20">
    <property type="entry name" value="Tubulin/FtsZ, C-terminal domain"/>
    <property type="match status" value="1"/>
</dbReference>
<evidence type="ECO:0000256" key="1">
    <source>
        <dbReference type="ARBA" id="ARBA00009690"/>
    </source>
</evidence>
<feature type="region of interest" description="Disordered" evidence="4">
    <location>
        <begin position="456"/>
        <end position="538"/>
    </location>
</feature>
<dbReference type="InterPro" id="IPR024757">
    <property type="entry name" value="FtsZ_C"/>
</dbReference>
<dbReference type="AlphaFoldDB" id="A0A3B0UEU0"/>
<dbReference type="InterPro" id="IPR036525">
    <property type="entry name" value="Tubulin/FtsZ_GTPase_sf"/>
</dbReference>
<keyword evidence="7" id="KW-0132">Cell division</keyword>
<dbReference type="NCBIfam" id="TIGR00065">
    <property type="entry name" value="ftsZ"/>
    <property type="match status" value="1"/>
</dbReference>
<dbReference type="PRINTS" id="PR00423">
    <property type="entry name" value="CELLDVISFTSZ"/>
</dbReference>
<dbReference type="SMART" id="SM00864">
    <property type="entry name" value="Tubulin"/>
    <property type="match status" value="1"/>
</dbReference>
<reference evidence="7" key="1">
    <citation type="submission" date="2018-06" db="EMBL/GenBank/DDBJ databases">
        <authorList>
            <person name="Zhirakovskaya E."/>
        </authorList>
    </citation>
    <scope>NUCLEOTIDE SEQUENCE</scope>
</reference>
<evidence type="ECO:0000313" key="7">
    <source>
        <dbReference type="EMBL" id="VAW26853.1"/>
    </source>
</evidence>
<evidence type="ECO:0000256" key="2">
    <source>
        <dbReference type="ARBA" id="ARBA00022741"/>
    </source>
</evidence>
<dbReference type="SUPFAM" id="SSF52490">
    <property type="entry name" value="Tubulin nucleotide-binding domain-like"/>
    <property type="match status" value="1"/>
</dbReference>
<gene>
    <name evidence="7" type="ORF">MNBD_BACTEROID07-174</name>
</gene>
<dbReference type="InterPro" id="IPR000158">
    <property type="entry name" value="Cell_div_FtsZ"/>
</dbReference>
<feature type="domain" description="Tubulin/FtsZ 2-layer sandwich" evidence="6">
    <location>
        <begin position="222"/>
        <end position="343"/>
    </location>
</feature>
<accession>A0A3B0UEU0</accession>
<feature type="domain" description="Tubulin/FtsZ GTPase" evidence="5">
    <location>
        <begin position="31"/>
        <end position="220"/>
    </location>
</feature>
<dbReference type="Pfam" id="PF00091">
    <property type="entry name" value="Tubulin"/>
    <property type="match status" value="1"/>
</dbReference>
<dbReference type="InterPro" id="IPR018316">
    <property type="entry name" value="Tubulin/FtsZ_2-layer-sand-dom"/>
</dbReference>
<feature type="non-terminal residue" evidence="7">
    <location>
        <position position="538"/>
    </location>
</feature>
<dbReference type="GO" id="GO:0051301">
    <property type="term" value="P:cell division"/>
    <property type="evidence" value="ECO:0007669"/>
    <property type="project" value="UniProtKB-KW"/>
</dbReference>
<dbReference type="FunFam" id="3.40.50.1440:FF:000001">
    <property type="entry name" value="Cell division protein FtsZ"/>
    <property type="match status" value="1"/>
</dbReference>
<dbReference type="GO" id="GO:0032153">
    <property type="term" value="C:cell division site"/>
    <property type="evidence" value="ECO:0007669"/>
    <property type="project" value="TreeGrafter"/>
</dbReference>
<keyword evidence="3" id="KW-0342">GTP-binding</keyword>
<dbReference type="InterPro" id="IPR003008">
    <property type="entry name" value="Tubulin_FtsZ_GTPase"/>
</dbReference>
<dbReference type="Gene3D" id="3.40.50.1440">
    <property type="entry name" value="Tubulin/FtsZ, GTPase domain"/>
    <property type="match status" value="1"/>
</dbReference>
<dbReference type="EMBL" id="UOET01000063">
    <property type="protein sequence ID" value="VAW26853.1"/>
    <property type="molecule type" value="Genomic_DNA"/>
</dbReference>
<dbReference type="HAMAP" id="MF_00909">
    <property type="entry name" value="FtsZ"/>
    <property type="match status" value="1"/>
</dbReference>
<keyword evidence="2" id="KW-0547">Nucleotide-binding</keyword>
<evidence type="ECO:0000259" key="6">
    <source>
        <dbReference type="SMART" id="SM00865"/>
    </source>
</evidence>
<dbReference type="CDD" id="cd02201">
    <property type="entry name" value="FtsZ_type1"/>
    <property type="match status" value="1"/>
</dbReference>
<feature type="compositionally biased region" description="Basic and acidic residues" evidence="4">
    <location>
        <begin position="401"/>
        <end position="410"/>
    </location>
</feature>
<comment type="similarity">
    <text evidence="1">Belongs to the FtsZ family.</text>
</comment>
<evidence type="ECO:0000256" key="4">
    <source>
        <dbReference type="SAM" id="MobiDB-lite"/>
    </source>
</evidence>
<proteinExistence type="inferred from homology"/>
<dbReference type="SUPFAM" id="SSF55307">
    <property type="entry name" value="Tubulin C-terminal domain-like"/>
    <property type="match status" value="1"/>
</dbReference>
<feature type="region of interest" description="Disordered" evidence="4">
    <location>
        <begin position="382"/>
        <end position="444"/>
    </location>
</feature>
<dbReference type="SMART" id="SM00865">
    <property type="entry name" value="Tubulin_C"/>
    <property type="match status" value="1"/>
</dbReference>
<feature type="compositionally biased region" description="Basic and acidic residues" evidence="4">
    <location>
        <begin position="473"/>
        <end position="486"/>
    </location>
</feature>
<protein>
    <submittedName>
        <fullName evidence="7">Cell division protein FtsZ</fullName>
    </submittedName>
</protein>
<dbReference type="InterPro" id="IPR008280">
    <property type="entry name" value="Tub_FtsZ_C"/>
</dbReference>
<evidence type="ECO:0000259" key="5">
    <source>
        <dbReference type="SMART" id="SM00864"/>
    </source>
</evidence>
<feature type="compositionally biased region" description="Basic and acidic residues" evidence="4">
    <location>
        <begin position="424"/>
        <end position="438"/>
    </location>
</feature>
<dbReference type="PANTHER" id="PTHR30314">
    <property type="entry name" value="CELL DIVISION PROTEIN FTSZ-RELATED"/>
    <property type="match status" value="1"/>
</dbReference>
<organism evidence="7">
    <name type="scientific">hydrothermal vent metagenome</name>
    <dbReference type="NCBI Taxonomy" id="652676"/>
    <lineage>
        <taxon>unclassified sequences</taxon>
        <taxon>metagenomes</taxon>
        <taxon>ecological metagenomes</taxon>
    </lineage>
</organism>
<sequence length="538" mass="58595">MESNTQDKPISNLFNIMENKIEFRKKKHTSIIKVIGVGGGGGNAVNHMFAQGIEGVDFVVCNTDMQALEASPVPVKIQLGSSGLGAGAIPEVAEKAAMESLDKLKAVMDPETQMVFITAGMGGGTGTGAAPVIAKFAREQGLLSVAIVTLPFHFEGRRKMLKAQQGIAELRNNVDTLLVISNDKLREQYGDLGLGNAFARADDVLTTAAKGIAELITVPGYVNVDFEDVKTVMKDSGKAIMGSAVKSGEDRAYKAIEEAMRSPLLNDNDVSGARNILLYISTGDQQDITMDEITVITDYITDKCGDNETDVIWGRGFDRSMGESLGVTIIATGFDAKEKIDKLFPENGKSIAETEHQENTIQKVNVTGEASSEIDETLTETEPGLKDISELIHKNKTVSDSSKENKKPELGNKIIHTLGENTENEQHTSVKEKAEHGFASEPEPLSLKKIIKEQPSGLKEKTENVELEEDTSKEELNAKLHKASEARKKKLAELSMIRNKPVSEQEKIPAYKRQHVQLSEPNYSTDSQVSRYTLSEDG</sequence>
<dbReference type="GO" id="GO:0003924">
    <property type="term" value="F:GTPase activity"/>
    <property type="evidence" value="ECO:0007669"/>
    <property type="project" value="InterPro"/>
</dbReference>
<feature type="compositionally biased region" description="Polar residues" evidence="4">
    <location>
        <begin position="516"/>
        <end position="538"/>
    </location>
</feature>